<keyword evidence="5 7" id="KW-0648">Protein biosynthesis</keyword>
<feature type="region of interest" description="Disordered" evidence="8">
    <location>
        <begin position="566"/>
        <end position="585"/>
    </location>
</feature>
<dbReference type="CDD" id="cd00814">
    <property type="entry name" value="MetRS_core"/>
    <property type="match status" value="1"/>
</dbReference>
<sequence length="585" mass="65878">MGGPTRRHLLPHASSHRRGWQGVVGRALGSPGGYEDRRSEPGPQKGMRQIRVCLPGDKARGRRESGARTQAAAVPLGELMPKFYLTTAIDYVNNIPHVGTAYEKIAADAIARYKRLAGFDTRFLMGNDEHSTNVVKAAREQGLDPKEYCDRMEVVFRDVWKRLDISYDDFIRTTEPRHIRGVQALFEKIAAAGDIYKGKYEGYYCVGCERFYPEKDLVDKKCPIHQTVLERLSEDNYFFKLSKYGPPLLRHIREHPEFIIPEIRRNEIVNVIEGGLEDISVSRSSGAWGIPFPIDSGQTVYVWFDALINYISGVGYPESNGLFSRYWPADLHVIGKDITRFHCVIWPAMLMSAGVPLPHSVLGHGWVHFQGEKLSKSLGNIVNPLEVADRWGADSLRYYLLKEVPLSRDGDFTWDLFIQRYNSDLANDWGNLFTRTISMVHRYRAGKLAPGAAEEDLTSVIAGAIRNYRAAVDRYELEGGIEAAWEIIRRANRLVEERAPWNLAKDPARAADLDRLLGSLAVALQHTALLLYPIMPAKAHVVWETLRLTPALEQARFPADGALLPPPPAGTVLGESQPLFPRIER</sequence>
<feature type="binding site" evidence="7">
    <location>
        <position position="222"/>
    </location>
    <ligand>
        <name>Zn(2+)</name>
        <dbReference type="ChEBI" id="CHEBI:29105"/>
    </ligand>
</feature>
<evidence type="ECO:0000256" key="2">
    <source>
        <dbReference type="ARBA" id="ARBA00022598"/>
    </source>
</evidence>
<dbReference type="InterPro" id="IPR014729">
    <property type="entry name" value="Rossmann-like_a/b/a_fold"/>
</dbReference>
<comment type="subcellular location">
    <subcellularLocation>
        <location evidence="7">Cytoplasm</location>
    </subcellularLocation>
</comment>
<evidence type="ECO:0000256" key="1">
    <source>
        <dbReference type="ARBA" id="ARBA00003314"/>
    </source>
</evidence>
<dbReference type="Pfam" id="PF09334">
    <property type="entry name" value="tRNA-synt_1g"/>
    <property type="match status" value="1"/>
</dbReference>
<comment type="catalytic activity">
    <reaction evidence="7">
        <text>tRNA(Met) + L-methionine + ATP = L-methionyl-tRNA(Met) + AMP + diphosphate</text>
        <dbReference type="Rhea" id="RHEA:13481"/>
        <dbReference type="Rhea" id="RHEA-COMP:9667"/>
        <dbReference type="Rhea" id="RHEA-COMP:9698"/>
        <dbReference type="ChEBI" id="CHEBI:30616"/>
        <dbReference type="ChEBI" id="CHEBI:33019"/>
        <dbReference type="ChEBI" id="CHEBI:57844"/>
        <dbReference type="ChEBI" id="CHEBI:78442"/>
        <dbReference type="ChEBI" id="CHEBI:78530"/>
        <dbReference type="ChEBI" id="CHEBI:456215"/>
        <dbReference type="EC" id="6.1.1.10"/>
    </reaction>
</comment>
<feature type="binding site" evidence="7">
    <location>
        <position position="208"/>
    </location>
    <ligand>
        <name>Zn(2+)</name>
        <dbReference type="ChEBI" id="CHEBI:29105"/>
    </ligand>
</feature>
<dbReference type="EC" id="6.1.1.10" evidence="7"/>
<keyword evidence="4 7" id="KW-0067">ATP-binding</keyword>
<evidence type="ECO:0000256" key="3">
    <source>
        <dbReference type="ARBA" id="ARBA00022741"/>
    </source>
</evidence>
<dbReference type="PRINTS" id="PR01041">
    <property type="entry name" value="TRNASYNTHMET"/>
</dbReference>
<comment type="function">
    <text evidence="1 7">Is required not only for elongation of protein synthesis but also for the initiation of all mRNA translation through initiator tRNA(fMet) aminoacylation.</text>
</comment>
<reference evidence="10 11" key="1">
    <citation type="journal article" date="2019" name="Nat. Microbiol.">
        <title>Mediterranean grassland soil C-N compound turnover is dependent on rainfall and depth, and is mediated by genomically divergent microorganisms.</title>
        <authorList>
            <person name="Diamond S."/>
            <person name="Andeer P.F."/>
            <person name="Li Z."/>
            <person name="Crits-Christoph A."/>
            <person name="Burstein D."/>
            <person name="Anantharaman K."/>
            <person name="Lane K.R."/>
            <person name="Thomas B.C."/>
            <person name="Pan C."/>
            <person name="Northen T.R."/>
            <person name="Banfield J.F."/>
        </authorList>
    </citation>
    <scope>NUCLEOTIDE SEQUENCE [LARGE SCALE GENOMIC DNA]</scope>
    <source>
        <strain evidence="10">WS_9</strain>
    </source>
</reference>
<dbReference type="GO" id="GO:0005524">
    <property type="term" value="F:ATP binding"/>
    <property type="evidence" value="ECO:0007669"/>
    <property type="project" value="UniProtKB-UniRule"/>
</dbReference>
<dbReference type="GO" id="GO:0004825">
    <property type="term" value="F:methionine-tRNA ligase activity"/>
    <property type="evidence" value="ECO:0007669"/>
    <property type="project" value="UniProtKB-UniRule"/>
</dbReference>
<dbReference type="InterPro" id="IPR009080">
    <property type="entry name" value="tRNAsynth_Ia_anticodon-bd"/>
</dbReference>
<comment type="subunit">
    <text evidence="7">Monomer.</text>
</comment>
<dbReference type="GO" id="GO:0006431">
    <property type="term" value="P:methionyl-tRNA aminoacylation"/>
    <property type="evidence" value="ECO:0007669"/>
    <property type="project" value="UniProtKB-UniRule"/>
</dbReference>
<dbReference type="Gene3D" id="3.40.50.620">
    <property type="entry name" value="HUPs"/>
    <property type="match status" value="1"/>
</dbReference>
<protein>
    <recommendedName>
        <fullName evidence="7">Methionine--tRNA ligase</fullName>
        <ecNumber evidence="7">6.1.1.10</ecNumber>
    </recommendedName>
    <alternativeName>
        <fullName evidence="7">Methionyl-tRNA synthetase</fullName>
        <shortName evidence="7">MetRS</shortName>
    </alternativeName>
</protein>
<dbReference type="SUPFAM" id="SSF52374">
    <property type="entry name" value="Nucleotidylyl transferase"/>
    <property type="match status" value="1"/>
</dbReference>
<feature type="compositionally biased region" description="Basic residues" evidence="8">
    <location>
        <begin position="1"/>
        <end position="19"/>
    </location>
</feature>
<organism evidence="10 11">
    <name type="scientific">Eiseniibacteriota bacterium</name>
    <dbReference type="NCBI Taxonomy" id="2212470"/>
    <lineage>
        <taxon>Bacteria</taxon>
        <taxon>Candidatus Eiseniibacteriota</taxon>
    </lineage>
</organism>
<dbReference type="Proteomes" id="UP000317691">
    <property type="component" value="Unassembled WGS sequence"/>
</dbReference>
<gene>
    <name evidence="7 10" type="primary">metG</name>
    <name evidence="10" type="ORF">E6K79_11680</name>
</gene>
<name>A0A538TGH5_UNCEI</name>
<dbReference type="HAMAP" id="MF_01228">
    <property type="entry name" value="Met_tRNA_synth_type2"/>
    <property type="match status" value="1"/>
</dbReference>
<dbReference type="InterPro" id="IPR015413">
    <property type="entry name" value="Methionyl/Leucyl_tRNA_Synth"/>
</dbReference>
<dbReference type="InterPro" id="IPR041872">
    <property type="entry name" value="Anticodon_Met"/>
</dbReference>
<feature type="binding site" evidence="7">
    <location>
        <position position="205"/>
    </location>
    <ligand>
        <name>Zn(2+)</name>
        <dbReference type="ChEBI" id="CHEBI:29105"/>
    </ligand>
</feature>
<feature type="binding site" evidence="7">
    <location>
        <position position="225"/>
    </location>
    <ligand>
        <name>Zn(2+)</name>
        <dbReference type="ChEBI" id="CHEBI:29105"/>
    </ligand>
</feature>
<keyword evidence="6 7" id="KW-0030">Aminoacyl-tRNA synthetase</keyword>
<proteinExistence type="inferred from homology"/>
<evidence type="ECO:0000256" key="5">
    <source>
        <dbReference type="ARBA" id="ARBA00022917"/>
    </source>
</evidence>
<dbReference type="NCBIfam" id="NF008900">
    <property type="entry name" value="PRK12267.1"/>
    <property type="match status" value="1"/>
</dbReference>
<feature type="region of interest" description="Disordered" evidence="8">
    <location>
        <begin position="1"/>
        <end position="47"/>
    </location>
</feature>
<dbReference type="GO" id="GO:0046872">
    <property type="term" value="F:metal ion binding"/>
    <property type="evidence" value="ECO:0007669"/>
    <property type="project" value="UniProtKB-KW"/>
</dbReference>
<comment type="caution">
    <text evidence="7">Lacks conserved residue(s) required for the propagation of feature annotation.</text>
</comment>
<evidence type="ECO:0000256" key="8">
    <source>
        <dbReference type="SAM" id="MobiDB-lite"/>
    </source>
</evidence>
<dbReference type="FunFam" id="2.170.220.10:FF:000002">
    <property type="entry name" value="Methionine--tRNA ligase"/>
    <property type="match status" value="1"/>
</dbReference>
<dbReference type="GO" id="GO:0005737">
    <property type="term" value="C:cytoplasm"/>
    <property type="evidence" value="ECO:0007669"/>
    <property type="project" value="UniProtKB-SubCell"/>
</dbReference>
<dbReference type="InterPro" id="IPR014758">
    <property type="entry name" value="Met-tRNA_synth"/>
</dbReference>
<dbReference type="AlphaFoldDB" id="A0A538TGH5"/>
<dbReference type="Gene3D" id="2.170.220.10">
    <property type="match status" value="1"/>
</dbReference>
<dbReference type="EMBL" id="VBOZ01000036">
    <property type="protein sequence ID" value="TMQ62711.1"/>
    <property type="molecule type" value="Genomic_DNA"/>
</dbReference>
<dbReference type="InterPro" id="IPR033911">
    <property type="entry name" value="MetRS_core"/>
</dbReference>
<keyword evidence="3 7" id="KW-0547">Nucleotide-binding</keyword>
<dbReference type="PANTHER" id="PTHR43326:SF1">
    <property type="entry name" value="METHIONINE--TRNA LIGASE, MITOCHONDRIAL"/>
    <property type="match status" value="1"/>
</dbReference>
<dbReference type="SUPFAM" id="SSF47323">
    <property type="entry name" value="Anticodon-binding domain of a subclass of class I aminoacyl-tRNA synthetases"/>
    <property type="match status" value="1"/>
</dbReference>
<keyword evidence="7" id="KW-0862">Zinc</keyword>
<evidence type="ECO:0000313" key="10">
    <source>
        <dbReference type="EMBL" id="TMQ62711.1"/>
    </source>
</evidence>
<dbReference type="CDD" id="cd07957">
    <property type="entry name" value="Anticodon_Ia_Met"/>
    <property type="match status" value="1"/>
</dbReference>
<keyword evidence="7" id="KW-0963">Cytoplasm</keyword>
<evidence type="ECO:0000256" key="6">
    <source>
        <dbReference type="ARBA" id="ARBA00023146"/>
    </source>
</evidence>
<evidence type="ECO:0000259" key="9">
    <source>
        <dbReference type="Pfam" id="PF09334"/>
    </source>
</evidence>
<evidence type="ECO:0000256" key="4">
    <source>
        <dbReference type="ARBA" id="ARBA00022840"/>
    </source>
</evidence>
<comment type="similarity">
    <text evidence="7">Belongs to the class-I aminoacyl-tRNA synthetase family. MetG type 2A subfamily.</text>
</comment>
<evidence type="ECO:0000256" key="7">
    <source>
        <dbReference type="HAMAP-Rule" id="MF_01228"/>
    </source>
</evidence>
<accession>A0A538TGH5</accession>
<evidence type="ECO:0000313" key="11">
    <source>
        <dbReference type="Proteomes" id="UP000317691"/>
    </source>
</evidence>
<comment type="cofactor">
    <cofactor evidence="7">
        <name>Zn(2+)</name>
        <dbReference type="ChEBI" id="CHEBI:29105"/>
    </cofactor>
    <text evidence="7">Binds 1 zinc ion per subunit.</text>
</comment>
<dbReference type="InterPro" id="IPR023457">
    <property type="entry name" value="Met-tRNA_synth_2"/>
</dbReference>
<dbReference type="PANTHER" id="PTHR43326">
    <property type="entry name" value="METHIONYL-TRNA SYNTHETASE"/>
    <property type="match status" value="1"/>
</dbReference>
<dbReference type="Gene3D" id="1.10.730.10">
    <property type="entry name" value="Isoleucyl-tRNA Synthetase, Domain 1"/>
    <property type="match status" value="1"/>
</dbReference>
<dbReference type="NCBIfam" id="TIGR00398">
    <property type="entry name" value="metG"/>
    <property type="match status" value="1"/>
</dbReference>
<keyword evidence="7" id="KW-0479">Metal-binding</keyword>
<keyword evidence="2 7" id="KW-0436">Ligase</keyword>
<feature type="domain" description="Methionyl/Leucyl tRNA synthetase" evidence="9">
    <location>
        <begin position="216"/>
        <end position="436"/>
    </location>
</feature>
<comment type="caution">
    <text evidence="10">The sequence shown here is derived from an EMBL/GenBank/DDBJ whole genome shotgun (WGS) entry which is preliminary data.</text>
</comment>